<keyword evidence="3" id="KW-1185">Reference proteome</keyword>
<evidence type="ECO:0000259" key="1">
    <source>
        <dbReference type="SMART" id="SM00857"/>
    </source>
</evidence>
<feature type="domain" description="Resolvase/invertase-type recombinase catalytic" evidence="1">
    <location>
        <begin position="2"/>
        <end position="132"/>
    </location>
</feature>
<gene>
    <name evidence="2" type="ORF">ADM90_09955</name>
</gene>
<evidence type="ECO:0000313" key="3">
    <source>
        <dbReference type="Proteomes" id="UP000037977"/>
    </source>
</evidence>
<dbReference type="InterPro" id="IPR036162">
    <property type="entry name" value="Resolvase-like_N_sf"/>
</dbReference>
<dbReference type="OrthoDB" id="9797501at2"/>
<sequence>MIYGYKRPIIGDELGEQQLAGIALDQLFAERHPYAKKRQALEELLMVLQAGDEIFVENVVVLADSIHQLADILHILAKDDVKITFRQEQITNITHLPMSLLDSAALFANLQTQLKSHATTFGLAEAKKAGKAIGRPKKSDDNLRKALAMYQSKTYSLLDIKNETGISKSTLYRYIDEINKQQR</sequence>
<dbReference type="Gene3D" id="3.40.50.1390">
    <property type="entry name" value="Resolvase, N-terminal catalytic domain"/>
    <property type="match status" value="1"/>
</dbReference>
<protein>
    <recommendedName>
        <fullName evidence="1">Resolvase/invertase-type recombinase catalytic domain-containing protein</fullName>
    </recommendedName>
</protein>
<dbReference type="SMART" id="SM00857">
    <property type="entry name" value="Resolvase"/>
    <property type="match status" value="1"/>
</dbReference>
<name>A0A0M9DKY8_9BACI</name>
<dbReference type="STRING" id="33935.ADM90_09955"/>
<dbReference type="GO" id="GO:0003677">
    <property type="term" value="F:DNA binding"/>
    <property type="evidence" value="ECO:0007669"/>
    <property type="project" value="InterPro"/>
</dbReference>
<dbReference type="EMBL" id="LGCI01000005">
    <property type="protein sequence ID" value="KOY83548.1"/>
    <property type="molecule type" value="Genomic_DNA"/>
</dbReference>
<evidence type="ECO:0000313" key="2">
    <source>
        <dbReference type="EMBL" id="KOY83548.1"/>
    </source>
</evidence>
<accession>A0A0M9DKY8</accession>
<dbReference type="AlphaFoldDB" id="A0A0M9DKY8"/>
<dbReference type="Pfam" id="PF02796">
    <property type="entry name" value="HTH_7"/>
    <property type="match status" value="1"/>
</dbReference>
<organism evidence="2 3">
    <name type="scientific">Lysinibacillus macroides</name>
    <dbReference type="NCBI Taxonomy" id="33935"/>
    <lineage>
        <taxon>Bacteria</taxon>
        <taxon>Bacillati</taxon>
        <taxon>Bacillota</taxon>
        <taxon>Bacilli</taxon>
        <taxon>Bacillales</taxon>
        <taxon>Bacillaceae</taxon>
        <taxon>Lysinibacillus</taxon>
    </lineage>
</organism>
<dbReference type="InterPro" id="IPR006120">
    <property type="entry name" value="Resolvase_HTH_dom"/>
</dbReference>
<reference evidence="2 3" key="1">
    <citation type="submission" date="2015-07" db="EMBL/GenBank/DDBJ databases">
        <title>Genome sequencing project for genomic taxonomy and phylogenomics of Bacillus-like bacteria.</title>
        <authorList>
            <person name="Liu B."/>
            <person name="Wang J."/>
            <person name="Zhu Y."/>
            <person name="Liu G."/>
            <person name="Chen Q."/>
            <person name="Chen Z."/>
            <person name="Che J."/>
            <person name="Ge C."/>
            <person name="Shi H."/>
            <person name="Pan Z."/>
            <person name="Liu X."/>
        </authorList>
    </citation>
    <scope>NUCLEOTIDE SEQUENCE [LARGE SCALE GENOMIC DNA]</scope>
    <source>
        <strain evidence="2 3">DSM 54</strain>
    </source>
</reference>
<dbReference type="Proteomes" id="UP000037977">
    <property type="component" value="Unassembled WGS sequence"/>
</dbReference>
<dbReference type="RefSeq" id="WP_053994797.1">
    <property type="nucleotide sequence ID" value="NZ_CP065643.1"/>
</dbReference>
<dbReference type="Pfam" id="PF00239">
    <property type="entry name" value="Resolvase"/>
    <property type="match status" value="1"/>
</dbReference>
<dbReference type="SUPFAM" id="SSF53041">
    <property type="entry name" value="Resolvase-like"/>
    <property type="match status" value="1"/>
</dbReference>
<comment type="caution">
    <text evidence="2">The sequence shown here is derived from an EMBL/GenBank/DDBJ whole genome shotgun (WGS) entry which is preliminary data.</text>
</comment>
<dbReference type="InterPro" id="IPR006119">
    <property type="entry name" value="Resolv_N"/>
</dbReference>
<dbReference type="PATRIC" id="fig|33935.3.peg.1500"/>
<dbReference type="GO" id="GO:0000150">
    <property type="term" value="F:DNA strand exchange activity"/>
    <property type="evidence" value="ECO:0007669"/>
    <property type="project" value="InterPro"/>
</dbReference>
<proteinExistence type="predicted"/>